<dbReference type="RefSeq" id="WP_045958555.1">
    <property type="nucleotide sequence ID" value="NZ_FO704551.1"/>
</dbReference>
<dbReference type="AlphaFoldDB" id="A0A068R2E6"/>
<dbReference type="GO" id="GO:0005886">
    <property type="term" value="C:plasma membrane"/>
    <property type="evidence" value="ECO:0007669"/>
    <property type="project" value="UniProtKB-SubCell"/>
</dbReference>
<protein>
    <recommendedName>
        <fullName evidence="9">Ion-translocating oxidoreductase complex subunit E</fullName>
        <ecNumber evidence="9">7.-.-.-</ecNumber>
    </recommendedName>
    <alternativeName>
        <fullName evidence="9">Rnf electron transport complex subunit E</fullName>
    </alternativeName>
</protein>
<dbReference type="NCBIfam" id="TIGR01948">
    <property type="entry name" value="rnfE"/>
    <property type="match status" value="1"/>
</dbReference>
<accession>A0A068R2E6</accession>
<evidence type="ECO:0000313" key="10">
    <source>
        <dbReference type="EMBL" id="CDG21343.1"/>
    </source>
</evidence>
<evidence type="ECO:0000256" key="5">
    <source>
        <dbReference type="ARBA" id="ARBA00022967"/>
    </source>
</evidence>
<dbReference type="InterPro" id="IPR003667">
    <property type="entry name" value="NqrDE/RnfAE"/>
</dbReference>
<keyword evidence="4 9" id="KW-0812">Transmembrane</keyword>
<keyword evidence="8 9" id="KW-0472">Membrane</keyword>
<keyword evidence="11" id="KW-1185">Reference proteome</keyword>
<keyword evidence="9" id="KW-1003">Cell membrane</keyword>
<dbReference type="HOGENOM" id="CLU_046659_1_0_6"/>
<evidence type="ECO:0000256" key="4">
    <source>
        <dbReference type="ARBA" id="ARBA00022692"/>
    </source>
</evidence>
<dbReference type="NCBIfam" id="NF009070">
    <property type="entry name" value="PRK12405.1"/>
    <property type="match status" value="1"/>
</dbReference>
<comment type="function">
    <text evidence="9">Part of a membrane-bound complex that couples electron transfer with translocation of ions across the membrane.</text>
</comment>
<reference evidence="10 11" key="1">
    <citation type="submission" date="2013-07" db="EMBL/GenBank/DDBJ databases">
        <authorList>
            <person name="Genoscope - CEA"/>
        </authorList>
    </citation>
    <scope>NUCLEOTIDE SEQUENCE [LARGE SCALE GENOMIC DNA]</scope>
    <source>
        <strain evidence="10 11">G6</strain>
    </source>
</reference>
<dbReference type="InterPro" id="IPR010968">
    <property type="entry name" value="RnfE"/>
</dbReference>
<keyword evidence="7 9" id="KW-1133">Transmembrane helix</keyword>
<feature type="transmembrane region" description="Helical" evidence="9">
    <location>
        <begin position="129"/>
        <end position="148"/>
    </location>
</feature>
<dbReference type="GO" id="GO:0022900">
    <property type="term" value="P:electron transport chain"/>
    <property type="evidence" value="ECO:0007669"/>
    <property type="project" value="UniProtKB-UniRule"/>
</dbReference>
<feature type="transmembrane region" description="Helical" evidence="9">
    <location>
        <begin position="183"/>
        <end position="206"/>
    </location>
</feature>
<keyword evidence="5 9" id="KW-1278">Translocase</keyword>
<keyword evidence="3 9" id="KW-0997">Cell inner membrane</keyword>
<comment type="subunit">
    <text evidence="9">The complex is composed of six subunits: RnfA, RnfB, RnfC, RnfD, RnfE and RnfG.</text>
</comment>
<feature type="transmembrane region" description="Helical" evidence="9">
    <location>
        <begin position="98"/>
        <end position="117"/>
    </location>
</feature>
<feature type="transmembrane region" description="Helical" evidence="9">
    <location>
        <begin position="71"/>
        <end position="92"/>
    </location>
</feature>
<dbReference type="GO" id="GO:0012505">
    <property type="term" value="C:endomembrane system"/>
    <property type="evidence" value="ECO:0007669"/>
    <property type="project" value="UniProtKB-SubCell"/>
</dbReference>
<keyword evidence="6 9" id="KW-0249">Electron transport</keyword>
<organism evidence="10 11">
    <name type="scientific">Xenorhabdus poinarii G6</name>
    <dbReference type="NCBI Taxonomy" id="1354304"/>
    <lineage>
        <taxon>Bacteria</taxon>
        <taxon>Pseudomonadati</taxon>
        <taxon>Pseudomonadota</taxon>
        <taxon>Gammaproteobacteria</taxon>
        <taxon>Enterobacterales</taxon>
        <taxon>Morganellaceae</taxon>
        <taxon>Xenorhabdus</taxon>
    </lineage>
</organism>
<name>A0A068R2E6_9GAMM</name>
<gene>
    <name evidence="9 10" type="primary">rnfE</name>
    <name evidence="10" type="ORF">XPG1_1688</name>
</gene>
<dbReference type="PANTHER" id="PTHR30586">
    <property type="entry name" value="ELECTRON TRANSPORT COMPLEX PROTEIN RNFE"/>
    <property type="match status" value="1"/>
</dbReference>
<dbReference type="Proteomes" id="UP000032735">
    <property type="component" value="Chromosome"/>
</dbReference>
<evidence type="ECO:0000313" key="11">
    <source>
        <dbReference type="Proteomes" id="UP000032735"/>
    </source>
</evidence>
<comment type="subcellular location">
    <subcellularLocation>
        <location evidence="9">Cell inner membrane</location>
        <topology evidence="9">Multi-pass membrane protein</topology>
    </subcellularLocation>
    <subcellularLocation>
        <location evidence="1">Endomembrane system</location>
        <topology evidence="1">Multi-pass membrane protein</topology>
    </subcellularLocation>
</comment>
<comment type="similarity">
    <text evidence="9">Belongs to the NqrDE/RnfAE family.</text>
</comment>
<dbReference type="KEGG" id="xpo:XPG1_1688"/>
<proteinExistence type="inferred from homology"/>
<evidence type="ECO:0000256" key="6">
    <source>
        <dbReference type="ARBA" id="ARBA00022982"/>
    </source>
</evidence>
<evidence type="ECO:0000256" key="9">
    <source>
        <dbReference type="HAMAP-Rule" id="MF_00478"/>
    </source>
</evidence>
<dbReference type="EC" id="7.-.-.-" evidence="9"/>
<keyword evidence="2 9" id="KW-0813">Transport</keyword>
<dbReference type="HAMAP" id="MF_00478">
    <property type="entry name" value="RsxE_RnfE"/>
    <property type="match status" value="1"/>
</dbReference>
<evidence type="ECO:0000256" key="3">
    <source>
        <dbReference type="ARBA" id="ARBA00022519"/>
    </source>
</evidence>
<evidence type="ECO:0000256" key="8">
    <source>
        <dbReference type="ARBA" id="ARBA00023136"/>
    </source>
</evidence>
<dbReference type="EMBL" id="FO704551">
    <property type="protein sequence ID" value="CDG21343.1"/>
    <property type="molecule type" value="Genomic_DNA"/>
</dbReference>
<dbReference type="PIRSF" id="PIRSF006102">
    <property type="entry name" value="NQR_DE"/>
    <property type="match status" value="1"/>
</dbReference>
<dbReference type="Pfam" id="PF02508">
    <property type="entry name" value="Rnf-Nqr"/>
    <property type="match status" value="1"/>
</dbReference>
<evidence type="ECO:0000256" key="7">
    <source>
        <dbReference type="ARBA" id="ARBA00022989"/>
    </source>
</evidence>
<evidence type="ECO:0000256" key="2">
    <source>
        <dbReference type="ARBA" id="ARBA00022448"/>
    </source>
</evidence>
<sequence length="234" mass="25229">MNETKNLFSQGLWKNNSALVQLLGLCPLLAVSSTATNALGLGLATTLVLLSTNIAVSALRRWVPHEIRIPIYVMIIASVVSAVQMLINAFAFGLYESLGIFIPLIVTNCIVIGRAEAYASKNSIYHSMIDGLAMGFGATFALFVLGAIREILGNGTLFDGADLLLGSWATSLRIEIIHMDSPFLLAILPPGAFIGLGLMLAGKYLIDERMKNRSENKARQYNVDKGCGSHITRS</sequence>
<evidence type="ECO:0000256" key="1">
    <source>
        <dbReference type="ARBA" id="ARBA00004127"/>
    </source>
</evidence>
<dbReference type="OrthoDB" id="9782945at2"/>
<feature type="transmembrane region" description="Helical" evidence="9">
    <location>
        <begin position="38"/>
        <end position="59"/>
    </location>
</feature>
<dbReference type="PANTHER" id="PTHR30586:SF0">
    <property type="entry name" value="ION-TRANSLOCATING OXIDOREDUCTASE COMPLEX SUBUNIT E"/>
    <property type="match status" value="1"/>
</dbReference>
<dbReference type="STRING" id="1354304.XPG1_1688"/>